<sequence length="312" mass="32691">MSGVITVGVDGSEHGKAAADWAAAEAARRGMELRLVHAWVWQPLDLPVTADTEAQQRWAETLLRETRARVTARWPGVPVTARLLPADPVPALVAEATEADMLVLGSRGHGALIGYLIGSTALHVLRQARGPVVLVRSDGDPADGRKEPVAGRGEPVGGRGQPVAGPAAPEEVLVGVPGAEEEAGAVLEFAFAAAAARGASLRAVRAWSIPPVFAWSPASMRLADEAGGLEPLERKRLADVLQPWRERHPQVEVVEHVEVGSAAQVLLSACERAALLVVGRHASGPHAPQRIGHVAHAALHHAPCPVAVVPQP</sequence>
<accession>A0ABQ2Z7L1</accession>
<name>A0ABQ2Z7L1_9ACTN</name>
<proteinExistence type="inferred from homology"/>
<dbReference type="PANTHER" id="PTHR46268">
    <property type="entry name" value="STRESS RESPONSE PROTEIN NHAX"/>
    <property type="match status" value="1"/>
</dbReference>
<feature type="domain" description="UspA" evidence="3">
    <location>
        <begin position="172"/>
        <end position="310"/>
    </location>
</feature>
<organism evidence="4 5">
    <name type="scientific">Streptomyces hiroshimensis</name>
    <dbReference type="NCBI Taxonomy" id="66424"/>
    <lineage>
        <taxon>Bacteria</taxon>
        <taxon>Bacillati</taxon>
        <taxon>Actinomycetota</taxon>
        <taxon>Actinomycetes</taxon>
        <taxon>Kitasatosporales</taxon>
        <taxon>Streptomycetaceae</taxon>
        <taxon>Streptomyces</taxon>
    </lineage>
</organism>
<keyword evidence="5" id="KW-1185">Reference proteome</keyword>
<gene>
    <name evidence="4" type="ORF">GCM10010324_62950</name>
</gene>
<dbReference type="PANTHER" id="PTHR46268:SF6">
    <property type="entry name" value="UNIVERSAL STRESS PROTEIN UP12"/>
    <property type="match status" value="1"/>
</dbReference>
<dbReference type="Proteomes" id="UP000659223">
    <property type="component" value="Unassembled WGS sequence"/>
</dbReference>
<comment type="similarity">
    <text evidence="1">Belongs to the universal stress protein A family.</text>
</comment>
<dbReference type="InterPro" id="IPR006016">
    <property type="entry name" value="UspA"/>
</dbReference>
<evidence type="ECO:0000313" key="4">
    <source>
        <dbReference type="EMBL" id="GGY07558.1"/>
    </source>
</evidence>
<comment type="caution">
    <text evidence="4">The sequence shown here is derived from an EMBL/GenBank/DDBJ whole genome shotgun (WGS) entry which is preliminary data.</text>
</comment>
<dbReference type="InterPro" id="IPR006015">
    <property type="entry name" value="Universal_stress_UspA"/>
</dbReference>
<dbReference type="SUPFAM" id="SSF52402">
    <property type="entry name" value="Adenine nucleotide alpha hydrolases-like"/>
    <property type="match status" value="2"/>
</dbReference>
<dbReference type="EMBL" id="BMUT01000019">
    <property type="protein sequence ID" value="GGY07558.1"/>
    <property type="molecule type" value="Genomic_DNA"/>
</dbReference>
<dbReference type="InterPro" id="IPR014729">
    <property type="entry name" value="Rossmann-like_a/b/a_fold"/>
</dbReference>
<dbReference type="PRINTS" id="PR01438">
    <property type="entry name" value="UNVRSLSTRESS"/>
</dbReference>
<feature type="compositionally biased region" description="Basic and acidic residues" evidence="2">
    <location>
        <begin position="137"/>
        <end position="149"/>
    </location>
</feature>
<feature type="region of interest" description="Disordered" evidence="2">
    <location>
        <begin position="136"/>
        <end position="166"/>
    </location>
</feature>
<feature type="domain" description="UspA" evidence="3">
    <location>
        <begin position="3"/>
        <end position="136"/>
    </location>
</feature>
<evidence type="ECO:0000259" key="3">
    <source>
        <dbReference type="Pfam" id="PF00582"/>
    </source>
</evidence>
<reference evidence="5" key="1">
    <citation type="journal article" date="2019" name="Int. J. Syst. Evol. Microbiol.">
        <title>The Global Catalogue of Microorganisms (GCM) 10K type strain sequencing project: providing services to taxonomists for standard genome sequencing and annotation.</title>
        <authorList>
            <consortium name="The Broad Institute Genomics Platform"/>
            <consortium name="The Broad Institute Genome Sequencing Center for Infectious Disease"/>
            <person name="Wu L."/>
            <person name="Ma J."/>
        </authorList>
    </citation>
    <scope>NUCLEOTIDE SEQUENCE [LARGE SCALE GENOMIC DNA]</scope>
    <source>
        <strain evidence="5">JCM 4586</strain>
    </source>
</reference>
<protein>
    <submittedName>
        <fullName evidence="4">Universal stress protein</fullName>
    </submittedName>
</protein>
<dbReference type="Gene3D" id="3.40.50.620">
    <property type="entry name" value="HUPs"/>
    <property type="match status" value="2"/>
</dbReference>
<dbReference type="Pfam" id="PF00582">
    <property type="entry name" value="Usp"/>
    <property type="match status" value="2"/>
</dbReference>
<evidence type="ECO:0000256" key="1">
    <source>
        <dbReference type="ARBA" id="ARBA00008791"/>
    </source>
</evidence>
<evidence type="ECO:0000256" key="2">
    <source>
        <dbReference type="SAM" id="MobiDB-lite"/>
    </source>
</evidence>
<dbReference type="RefSeq" id="WP_190025170.1">
    <property type="nucleotide sequence ID" value="NZ_BMUT01000019.1"/>
</dbReference>
<evidence type="ECO:0000313" key="5">
    <source>
        <dbReference type="Proteomes" id="UP000659223"/>
    </source>
</evidence>